<evidence type="ECO:0000313" key="2">
    <source>
        <dbReference type="EMBL" id="GIH40010.1"/>
    </source>
</evidence>
<evidence type="ECO:0000256" key="1">
    <source>
        <dbReference type="SAM" id="MobiDB-lite"/>
    </source>
</evidence>
<name>A0ABQ4FYY0_9ACTN</name>
<dbReference type="EMBL" id="BOOC01000011">
    <property type="protein sequence ID" value="GIH40010.1"/>
    <property type="molecule type" value="Genomic_DNA"/>
</dbReference>
<comment type="caution">
    <text evidence="2">The sequence shown here is derived from an EMBL/GenBank/DDBJ whole genome shotgun (WGS) entry which is preliminary data.</text>
</comment>
<dbReference type="Proteomes" id="UP000603904">
    <property type="component" value="Unassembled WGS sequence"/>
</dbReference>
<protein>
    <submittedName>
        <fullName evidence="2">Uncharacterized protein</fullName>
    </submittedName>
</protein>
<accession>A0ABQ4FYY0</accession>
<evidence type="ECO:0000313" key="3">
    <source>
        <dbReference type="Proteomes" id="UP000603904"/>
    </source>
</evidence>
<gene>
    <name evidence="2" type="ORF">Mco01_30100</name>
</gene>
<organism evidence="2 3">
    <name type="scientific">Microbispora corallina</name>
    <dbReference type="NCBI Taxonomy" id="83302"/>
    <lineage>
        <taxon>Bacteria</taxon>
        <taxon>Bacillati</taxon>
        <taxon>Actinomycetota</taxon>
        <taxon>Actinomycetes</taxon>
        <taxon>Streptosporangiales</taxon>
        <taxon>Streptosporangiaceae</taxon>
        <taxon>Microbispora</taxon>
    </lineage>
</organism>
<reference evidence="2 3" key="1">
    <citation type="submission" date="2021-01" db="EMBL/GenBank/DDBJ databases">
        <title>Whole genome shotgun sequence of Microbispora corallina NBRC 16416.</title>
        <authorList>
            <person name="Komaki H."/>
            <person name="Tamura T."/>
        </authorList>
    </citation>
    <scope>NUCLEOTIDE SEQUENCE [LARGE SCALE GENOMIC DNA]</scope>
    <source>
        <strain evidence="2 3">NBRC 16416</strain>
    </source>
</reference>
<feature type="region of interest" description="Disordered" evidence="1">
    <location>
        <begin position="1"/>
        <end position="61"/>
    </location>
</feature>
<sequence length="61" mass="6116">MVSDTDVRSGVRASSGAPARSGEEDVMSAARVAPGAGITWDQAQDGASHAALEESAEGREG</sequence>
<keyword evidence="3" id="KW-1185">Reference proteome</keyword>
<proteinExistence type="predicted"/>